<evidence type="ECO:0000256" key="1">
    <source>
        <dbReference type="SAM" id="Coils"/>
    </source>
</evidence>
<organism evidence="3 4">
    <name type="scientific">Lithospermum erythrorhizon</name>
    <name type="common">Purple gromwell</name>
    <name type="synonym">Lithospermum officinale var. erythrorhizon</name>
    <dbReference type="NCBI Taxonomy" id="34254"/>
    <lineage>
        <taxon>Eukaryota</taxon>
        <taxon>Viridiplantae</taxon>
        <taxon>Streptophyta</taxon>
        <taxon>Embryophyta</taxon>
        <taxon>Tracheophyta</taxon>
        <taxon>Spermatophyta</taxon>
        <taxon>Magnoliopsida</taxon>
        <taxon>eudicotyledons</taxon>
        <taxon>Gunneridae</taxon>
        <taxon>Pentapetalae</taxon>
        <taxon>asterids</taxon>
        <taxon>lamiids</taxon>
        <taxon>Boraginales</taxon>
        <taxon>Boraginaceae</taxon>
        <taxon>Boraginoideae</taxon>
        <taxon>Lithospermeae</taxon>
        <taxon>Lithospermum</taxon>
    </lineage>
</organism>
<keyword evidence="4" id="KW-1185">Reference proteome</keyword>
<accession>A0AAV3QUK3</accession>
<keyword evidence="1" id="KW-0175">Coiled coil</keyword>
<sequence>MCYGGQRPPSRDDITTSAQSTATVDQNMAAVENLRRRLEESEERLERARAREAELGRLLEAMKKFVSVMEILENYLNRRYREQLSRLYS</sequence>
<evidence type="ECO:0000256" key="2">
    <source>
        <dbReference type="SAM" id="MobiDB-lite"/>
    </source>
</evidence>
<comment type="caution">
    <text evidence="3">The sequence shown here is derived from an EMBL/GenBank/DDBJ whole genome shotgun (WGS) entry which is preliminary data.</text>
</comment>
<feature type="coiled-coil region" evidence="1">
    <location>
        <begin position="24"/>
        <end position="58"/>
    </location>
</feature>
<evidence type="ECO:0008006" key="5">
    <source>
        <dbReference type="Google" id="ProtNLM"/>
    </source>
</evidence>
<dbReference type="Proteomes" id="UP001454036">
    <property type="component" value="Unassembled WGS sequence"/>
</dbReference>
<feature type="region of interest" description="Disordered" evidence="2">
    <location>
        <begin position="1"/>
        <end position="24"/>
    </location>
</feature>
<reference evidence="3 4" key="1">
    <citation type="submission" date="2024-01" db="EMBL/GenBank/DDBJ databases">
        <title>The complete chloroplast genome sequence of Lithospermum erythrorhizon: insights into the phylogenetic relationship among Boraginaceae species and the maternal lineages of purple gromwells.</title>
        <authorList>
            <person name="Okada T."/>
            <person name="Watanabe K."/>
        </authorList>
    </citation>
    <scope>NUCLEOTIDE SEQUENCE [LARGE SCALE GENOMIC DNA]</scope>
</reference>
<dbReference type="EMBL" id="BAABME010023284">
    <property type="protein sequence ID" value="GAA0167710.1"/>
    <property type="molecule type" value="Genomic_DNA"/>
</dbReference>
<proteinExistence type="predicted"/>
<feature type="compositionally biased region" description="Polar residues" evidence="2">
    <location>
        <begin position="15"/>
        <end position="24"/>
    </location>
</feature>
<evidence type="ECO:0000313" key="4">
    <source>
        <dbReference type="Proteomes" id="UP001454036"/>
    </source>
</evidence>
<dbReference type="AlphaFoldDB" id="A0AAV3QUK3"/>
<name>A0AAV3QUK3_LITER</name>
<gene>
    <name evidence="3" type="ORF">LIER_40432</name>
</gene>
<protein>
    <recommendedName>
        <fullName evidence="5">Protein SKIP34</fullName>
    </recommendedName>
</protein>
<evidence type="ECO:0000313" key="3">
    <source>
        <dbReference type="EMBL" id="GAA0167710.1"/>
    </source>
</evidence>